<evidence type="ECO:0000313" key="2">
    <source>
        <dbReference type="Proteomes" id="UP000219020"/>
    </source>
</evidence>
<reference evidence="2" key="1">
    <citation type="submission" date="2017-04" db="EMBL/GenBank/DDBJ databases">
        <title>Genome evolution of the luminous symbionts of deep sea anglerfish.</title>
        <authorList>
            <person name="Hendry T.A."/>
        </authorList>
    </citation>
    <scope>NUCLEOTIDE SEQUENCE [LARGE SCALE GENOMIC DNA]</scope>
</reference>
<name>A0A2A5T1L6_9GAMM</name>
<proteinExistence type="predicted"/>
<evidence type="ECO:0000313" key="1">
    <source>
        <dbReference type="EMBL" id="PCS22031.1"/>
    </source>
</evidence>
<sequence>MYYENEIKSLQKLLLEVNRIMPNNKRIACESPVNKNESA</sequence>
<dbReference type="EMBL" id="NBYY01000028">
    <property type="protein sequence ID" value="PCS22031.1"/>
    <property type="molecule type" value="Genomic_DNA"/>
</dbReference>
<protein>
    <submittedName>
        <fullName evidence="1">Uncharacterized protein</fullName>
    </submittedName>
</protein>
<dbReference type="Proteomes" id="UP000219020">
    <property type="component" value="Unassembled WGS sequence"/>
</dbReference>
<keyword evidence="2" id="KW-1185">Reference proteome</keyword>
<comment type="caution">
    <text evidence="1">The sequence shown here is derived from an EMBL/GenBank/DDBJ whole genome shotgun (WGS) entry which is preliminary data.</text>
</comment>
<dbReference type="AlphaFoldDB" id="A0A2A5T1L6"/>
<accession>A0A2A5T1L6</accession>
<organism evidence="1 2">
    <name type="scientific">Candidatus Enterovibrio escicola</name>
    <dbReference type="NCBI Taxonomy" id="1927127"/>
    <lineage>
        <taxon>Bacteria</taxon>
        <taxon>Pseudomonadati</taxon>
        <taxon>Pseudomonadota</taxon>
        <taxon>Gammaproteobacteria</taxon>
        <taxon>Vibrionales</taxon>
        <taxon>Vibrionaceae</taxon>
        <taxon>Enterovibrio</taxon>
    </lineage>
</organism>
<gene>
    <name evidence="1" type="ORF">BTN49_2496</name>
</gene>